<reference evidence="2 3" key="1">
    <citation type="journal article" date="2011" name="Genome Res.">
        <title>Phylogeny-wide analysis of social amoeba genomes highlights ancient origins for complex intercellular communication.</title>
        <authorList>
            <person name="Heidel A.J."/>
            <person name="Lawal H.M."/>
            <person name="Felder M."/>
            <person name="Schilde C."/>
            <person name="Helps N.R."/>
            <person name="Tunggal B."/>
            <person name="Rivero F."/>
            <person name="John U."/>
            <person name="Schleicher M."/>
            <person name="Eichinger L."/>
            <person name="Platzer M."/>
            <person name="Noegel A.A."/>
            <person name="Schaap P."/>
            <person name="Gloeckner G."/>
        </authorList>
    </citation>
    <scope>NUCLEOTIDE SEQUENCE [LARGE SCALE GENOMIC DNA]</scope>
    <source>
        <strain evidence="3">ATCC 26659 / Pp 5 / PN500</strain>
    </source>
</reference>
<comment type="caution">
    <text evidence="2">The sequence shown here is derived from an EMBL/GenBank/DDBJ whole genome shotgun (WGS) entry which is preliminary data.</text>
</comment>
<evidence type="ECO:0000256" key="1">
    <source>
        <dbReference type="SAM" id="MobiDB-lite"/>
    </source>
</evidence>
<keyword evidence="3" id="KW-1185">Reference proteome</keyword>
<evidence type="ECO:0000313" key="3">
    <source>
        <dbReference type="Proteomes" id="UP000001396"/>
    </source>
</evidence>
<dbReference type="GeneID" id="31360658"/>
<accession>D3B9M7</accession>
<dbReference type="RefSeq" id="XP_020434056.1">
    <property type="nucleotide sequence ID" value="XM_020576067.1"/>
</dbReference>
<feature type="compositionally biased region" description="Low complexity" evidence="1">
    <location>
        <begin position="1"/>
        <end position="21"/>
    </location>
</feature>
<dbReference type="Proteomes" id="UP000001396">
    <property type="component" value="Unassembled WGS sequence"/>
</dbReference>
<feature type="region of interest" description="Disordered" evidence="1">
    <location>
        <begin position="1"/>
        <end position="23"/>
    </location>
</feature>
<dbReference type="EMBL" id="ADBJ01000022">
    <property type="protein sequence ID" value="EFA81939.1"/>
    <property type="molecule type" value="Genomic_DNA"/>
</dbReference>
<gene>
    <name evidence="2" type="ORF">PPL_05172</name>
</gene>
<organism evidence="2 3">
    <name type="scientific">Heterostelium pallidum (strain ATCC 26659 / Pp 5 / PN500)</name>
    <name type="common">Cellular slime mold</name>
    <name type="synonym">Polysphondylium pallidum</name>
    <dbReference type="NCBI Taxonomy" id="670386"/>
    <lineage>
        <taxon>Eukaryota</taxon>
        <taxon>Amoebozoa</taxon>
        <taxon>Evosea</taxon>
        <taxon>Eumycetozoa</taxon>
        <taxon>Dictyostelia</taxon>
        <taxon>Acytosteliales</taxon>
        <taxon>Acytosteliaceae</taxon>
        <taxon>Heterostelium</taxon>
    </lineage>
</organism>
<dbReference type="AlphaFoldDB" id="D3B9M7"/>
<dbReference type="InParanoid" id="D3B9M7"/>
<sequence length="118" mass="13689">MKNKNNNNNQQTNNKVPQNKKATVEDYKAKIQVLAHRYKRRDAKLGAVCGKYNCDPIDATIRGLRNMETTNAEVNDISRLTAKALNNLMYTVGEVMQEHKELKFKDVRDWYYPLLGEQ</sequence>
<protein>
    <submittedName>
        <fullName evidence="2">Uncharacterized protein</fullName>
    </submittedName>
</protein>
<evidence type="ECO:0000313" key="2">
    <source>
        <dbReference type="EMBL" id="EFA81939.1"/>
    </source>
</evidence>
<proteinExistence type="predicted"/>
<name>D3B9M7_HETP5</name>